<dbReference type="Gene3D" id="3.30.70.330">
    <property type="match status" value="1"/>
</dbReference>
<dbReference type="RefSeq" id="XP_012178979.1">
    <property type="nucleotide sequence ID" value="XM_012323589.1"/>
</dbReference>
<evidence type="ECO:0000256" key="7">
    <source>
        <dbReference type="ARBA" id="ARBA00023242"/>
    </source>
</evidence>
<dbReference type="GeneID" id="24094607"/>
<feature type="domain" description="RRM Nup35-type" evidence="10">
    <location>
        <begin position="222"/>
        <end position="303"/>
    </location>
</feature>
<keyword evidence="5" id="KW-0811">Translocation</keyword>
<keyword evidence="4" id="KW-0653">Protein transport</keyword>
<dbReference type="HOGENOM" id="CLU_809131_0_0_1"/>
<dbReference type="GO" id="GO:0003676">
    <property type="term" value="F:nucleic acid binding"/>
    <property type="evidence" value="ECO:0007669"/>
    <property type="project" value="InterPro"/>
</dbReference>
<feature type="compositionally biased region" description="Polar residues" evidence="9">
    <location>
        <begin position="194"/>
        <end position="205"/>
    </location>
</feature>
<dbReference type="PROSITE" id="PS51472">
    <property type="entry name" value="RRM_NUP35"/>
    <property type="match status" value="1"/>
</dbReference>
<keyword evidence="12" id="KW-1185">Reference proteome</keyword>
<evidence type="ECO:0000313" key="11">
    <source>
        <dbReference type="EMBL" id="CCL99696.1"/>
    </source>
</evidence>
<protein>
    <recommendedName>
        <fullName evidence="10">RRM Nup35-type domain-containing protein</fullName>
    </recommendedName>
</protein>
<dbReference type="SUPFAM" id="SSF54928">
    <property type="entry name" value="RNA-binding domain, RBD"/>
    <property type="match status" value="1"/>
</dbReference>
<feature type="compositionally biased region" description="Polar residues" evidence="9">
    <location>
        <begin position="1"/>
        <end position="15"/>
    </location>
</feature>
<evidence type="ECO:0000256" key="1">
    <source>
        <dbReference type="ARBA" id="ARBA00004567"/>
    </source>
</evidence>
<dbReference type="PANTHER" id="PTHR21527">
    <property type="entry name" value="NUCLEOPORIN NUP35"/>
    <property type="match status" value="1"/>
</dbReference>
<dbReference type="STRING" id="599839.J4I8N0"/>
<dbReference type="EMBL" id="HE796946">
    <property type="protein sequence ID" value="CCL99696.1"/>
    <property type="molecule type" value="Genomic_DNA"/>
</dbReference>
<evidence type="ECO:0000313" key="12">
    <source>
        <dbReference type="Proteomes" id="UP000006352"/>
    </source>
</evidence>
<dbReference type="Pfam" id="PF05172">
    <property type="entry name" value="RRM_Nup35"/>
    <property type="match status" value="1"/>
</dbReference>
<dbReference type="GO" id="GO:0051028">
    <property type="term" value="P:mRNA transport"/>
    <property type="evidence" value="ECO:0007669"/>
    <property type="project" value="UniProtKB-UniRule"/>
</dbReference>
<feature type="region of interest" description="Disordered" evidence="9">
    <location>
        <begin position="317"/>
        <end position="408"/>
    </location>
</feature>
<dbReference type="GO" id="GO:0017056">
    <property type="term" value="F:structural constituent of nuclear pore"/>
    <property type="evidence" value="ECO:0007669"/>
    <property type="project" value="TreeGrafter"/>
</dbReference>
<feature type="region of interest" description="Disordered" evidence="9">
    <location>
        <begin position="1"/>
        <end position="79"/>
    </location>
</feature>
<accession>J4I8N0</accession>
<dbReference type="PANTHER" id="PTHR21527:SF6">
    <property type="entry name" value="NUCLEOPORIN NUP35"/>
    <property type="match status" value="1"/>
</dbReference>
<comment type="subcellular location">
    <subcellularLocation>
        <location evidence="1">Nucleus</location>
        <location evidence="1">Nuclear pore complex</location>
    </subcellularLocation>
</comment>
<organism evidence="11 12">
    <name type="scientific">Fibroporia radiculosa</name>
    <dbReference type="NCBI Taxonomy" id="599839"/>
    <lineage>
        <taxon>Eukaryota</taxon>
        <taxon>Fungi</taxon>
        <taxon>Dikarya</taxon>
        <taxon>Basidiomycota</taxon>
        <taxon>Agaricomycotina</taxon>
        <taxon>Agaricomycetes</taxon>
        <taxon>Polyporales</taxon>
        <taxon>Fibroporiaceae</taxon>
        <taxon>Fibroporia</taxon>
    </lineage>
</organism>
<gene>
    <name evidence="11" type="ORF">FIBRA_01717</name>
</gene>
<dbReference type="InParanoid" id="J4I8N0"/>
<dbReference type="GO" id="GO:0005543">
    <property type="term" value="F:phospholipid binding"/>
    <property type="evidence" value="ECO:0007669"/>
    <property type="project" value="TreeGrafter"/>
</dbReference>
<dbReference type="Proteomes" id="UP000006352">
    <property type="component" value="Unassembled WGS sequence"/>
</dbReference>
<name>J4I8N0_9APHY</name>
<dbReference type="OrthoDB" id="3365060at2759"/>
<proteinExistence type="predicted"/>
<dbReference type="AlphaFoldDB" id="J4I8N0"/>
<feature type="region of interest" description="Disordered" evidence="9">
    <location>
        <begin position="193"/>
        <end position="221"/>
    </location>
</feature>
<evidence type="ECO:0000256" key="9">
    <source>
        <dbReference type="SAM" id="MobiDB-lite"/>
    </source>
</evidence>
<dbReference type="GO" id="GO:0044615">
    <property type="term" value="C:nuclear pore nuclear basket"/>
    <property type="evidence" value="ECO:0007669"/>
    <property type="project" value="TreeGrafter"/>
</dbReference>
<evidence type="ECO:0000256" key="2">
    <source>
        <dbReference type="ARBA" id="ARBA00022448"/>
    </source>
</evidence>
<sequence length="420" mass="44380">MFSSASYPSNVNGGSAQDARPLFPHSHSHPTHQGGFGVAGMSNPAASHSPSPRGSGLGNSMSMSGSLGIGSSLGEGLSQQRTHYQPGYLMSATQNNVVPQGSQRHEEAPMVQTKAKLNHVLAGSSASDFGMDSMFESSRQYLLATVQEENEANVRLRQRHRQPLADEDAPPTNSVNDIVNEVYSDTGPYRFAPRNSTIDHSSSRTPLFRSSHPATPKSTPPTQQPLYVVVFGYPPDKYSVAVEYFRSIGETTEAEQNTEISNCFRLGYLNPAEAMRAVRKNGDVLSGSWMVGVKFADPIQAESILGPAAVGGLTQSVAPSPDAMSTSPPSGLGMFSSVSHMSIDEPRSPPTPSTPTPVVGTPIRLAPSAAAFRKPGMSAGGGPPQKTQASQSVNNTLPSASPASPNKGMLEQVSDLIFGW</sequence>
<evidence type="ECO:0000256" key="5">
    <source>
        <dbReference type="ARBA" id="ARBA00023010"/>
    </source>
</evidence>
<feature type="compositionally biased region" description="Polar residues" evidence="9">
    <location>
        <begin position="385"/>
        <end position="404"/>
    </location>
</feature>
<evidence type="ECO:0000256" key="8">
    <source>
        <dbReference type="PROSITE-ProRule" id="PRU00804"/>
    </source>
</evidence>
<keyword evidence="2 8" id="KW-0813">Transport</keyword>
<dbReference type="InterPro" id="IPR012677">
    <property type="entry name" value="Nucleotide-bd_a/b_plait_sf"/>
</dbReference>
<dbReference type="GO" id="GO:0006999">
    <property type="term" value="P:nuclear pore organization"/>
    <property type="evidence" value="ECO:0007669"/>
    <property type="project" value="TreeGrafter"/>
</dbReference>
<evidence type="ECO:0000256" key="3">
    <source>
        <dbReference type="ARBA" id="ARBA00022816"/>
    </source>
</evidence>
<dbReference type="GO" id="GO:0044613">
    <property type="term" value="C:nuclear pore central transport channel"/>
    <property type="evidence" value="ECO:0007669"/>
    <property type="project" value="TreeGrafter"/>
</dbReference>
<evidence type="ECO:0000256" key="4">
    <source>
        <dbReference type="ARBA" id="ARBA00022927"/>
    </source>
</evidence>
<evidence type="ECO:0000259" key="10">
    <source>
        <dbReference type="PROSITE" id="PS51472"/>
    </source>
</evidence>
<evidence type="ECO:0000256" key="6">
    <source>
        <dbReference type="ARBA" id="ARBA00023132"/>
    </source>
</evidence>
<feature type="compositionally biased region" description="Polar residues" evidence="9">
    <location>
        <begin position="317"/>
        <end position="329"/>
    </location>
</feature>
<reference evidence="11 12" key="1">
    <citation type="journal article" date="2012" name="Appl. Environ. Microbiol.">
        <title>Short-read sequencing for genomic analysis of the brown rot fungus Fibroporia radiculosa.</title>
        <authorList>
            <person name="Tang J.D."/>
            <person name="Perkins A.D."/>
            <person name="Sonstegard T.S."/>
            <person name="Schroeder S.G."/>
            <person name="Burgess S.C."/>
            <person name="Diehl S.V."/>
        </authorList>
    </citation>
    <scope>NUCLEOTIDE SEQUENCE [LARGE SCALE GENOMIC DNA]</scope>
    <source>
        <strain evidence="11 12">TFFH 294</strain>
    </source>
</reference>
<keyword evidence="6 8" id="KW-0906">Nuclear pore complex</keyword>
<keyword evidence="7 8" id="KW-0539">Nucleus</keyword>
<dbReference type="InterPro" id="IPR007846">
    <property type="entry name" value="RRM_NUP35_dom"/>
</dbReference>
<dbReference type="GO" id="GO:0006607">
    <property type="term" value="P:NLS-bearing protein import into nucleus"/>
    <property type="evidence" value="ECO:0007669"/>
    <property type="project" value="TreeGrafter"/>
</dbReference>
<dbReference type="InterPro" id="IPR035979">
    <property type="entry name" value="RBD_domain_sf"/>
</dbReference>
<keyword evidence="3 8" id="KW-0509">mRNA transport</keyword>